<feature type="compositionally biased region" description="Basic and acidic residues" evidence="8">
    <location>
        <begin position="3084"/>
        <end position="3097"/>
    </location>
</feature>
<protein>
    <recommendedName>
        <fullName evidence="2">ubiquitinyl hydrolase 1</fullName>
        <ecNumber evidence="2">3.4.19.12</ecNumber>
    </recommendedName>
</protein>
<dbReference type="Pfam" id="PF20255">
    <property type="entry name" value="DUF6606"/>
    <property type="match status" value="1"/>
</dbReference>
<dbReference type="InterPro" id="IPR022105">
    <property type="entry name" value="DUF3645"/>
</dbReference>
<feature type="domain" description="DUF3645" evidence="10">
    <location>
        <begin position="2383"/>
        <end position="2415"/>
    </location>
</feature>
<keyword evidence="13" id="KW-1185">Reference proteome</keyword>
<feature type="region of interest" description="Disordered" evidence="8">
    <location>
        <begin position="1828"/>
        <end position="1883"/>
    </location>
</feature>
<feature type="domain" description="DUF6606" evidence="11">
    <location>
        <begin position="15"/>
        <end position="290"/>
    </location>
</feature>
<feature type="region of interest" description="Disordered" evidence="8">
    <location>
        <begin position="3084"/>
        <end position="3117"/>
    </location>
</feature>
<feature type="compositionally biased region" description="Acidic residues" evidence="8">
    <location>
        <begin position="3232"/>
        <end position="3254"/>
    </location>
</feature>
<dbReference type="InterPro" id="IPR046541">
    <property type="entry name" value="DUF6606"/>
</dbReference>
<evidence type="ECO:0000259" key="11">
    <source>
        <dbReference type="Pfam" id="PF20255"/>
    </source>
</evidence>
<evidence type="ECO:0000256" key="3">
    <source>
        <dbReference type="ARBA" id="ARBA00022670"/>
    </source>
</evidence>
<keyword evidence="6" id="KW-0788">Thiol protease</keyword>
<name>A0ABR3TGU5_9PEZI</name>
<feature type="region of interest" description="Disordered" evidence="8">
    <location>
        <begin position="3217"/>
        <end position="3254"/>
    </location>
</feature>
<dbReference type="InterPro" id="IPR051346">
    <property type="entry name" value="OTU_Deubiquitinase"/>
</dbReference>
<feature type="domain" description="DUF3638" evidence="9">
    <location>
        <begin position="2041"/>
        <end position="2264"/>
    </location>
</feature>
<organism evidence="12 13">
    <name type="scientific">Diplodia intermedia</name>
    <dbReference type="NCBI Taxonomy" id="856260"/>
    <lineage>
        <taxon>Eukaryota</taxon>
        <taxon>Fungi</taxon>
        <taxon>Dikarya</taxon>
        <taxon>Ascomycota</taxon>
        <taxon>Pezizomycotina</taxon>
        <taxon>Dothideomycetes</taxon>
        <taxon>Dothideomycetes incertae sedis</taxon>
        <taxon>Botryosphaeriales</taxon>
        <taxon>Botryosphaeriaceae</taxon>
        <taxon>Diplodia</taxon>
    </lineage>
</organism>
<evidence type="ECO:0000259" key="10">
    <source>
        <dbReference type="Pfam" id="PF12359"/>
    </source>
</evidence>
<keyword evidence="3" id="KW-0645">Protease</keyword>
<evidence type="ECO:0000256" key="1">
    <source>
        <dbReference type="ARBA" id="ARBA00000707"/>
    </source>
</evidence>
<evidence type="ECO:0000313" key="12">
    <source>
        <dbReference type="EMBL" id="KAL1638643.1"/>
    </source>
</evidence>
<gene>
    <name evidence="12" type="ORF">SLS58_008761</name>
</gene>
<dbReference type="InterPro" id="IPR022099">
    <property type="entry name" value="DUF3638"/>
</dbReference>
<evidence type="ECO:0000259" key="9">
    <source>
        <dbReference type="Pfam" id="PF12340"/>
    </source>
</evidence>
<feature type="compositionally biased region" description="Basic and acidic residues" evidence="8">
    <location>
        <begin position="3217"/>
        <end position="3231"/>
    </location>
</feature>
<evidence type="ECO:0000256" key="4">
    <source>
        <dbReference type="ARBA" id="ARBA00022786"/>
    </source>
</evidence>
<feature type="compositionally biased region" description="Polar residues" evidence="8">
    <location>
        <begin position="1867"/>
        <end position="1883"/>
    </location>
</feature>
<dbReference type="PANTHER" id="PTHR13367">
    <property type="entry name" value="UBIQUITIN THIOESTERASE"/>
    <property type="match status" value="1"/>
</dbReference>
<evidence type="ECO:0000256" key="7">
    <source>
        <dbReference type="SAM" id="Coils"/>
    </source>
</evidence>
<keyword evidence="4" id="KW-0833">Ubl conjugation pathway</keyword>
<evidence type="ECO:0000256" key="2">
    <source>
        <dbReference type="ARBA" id="ARBA00012759"/>
    </source>
</evidence>
<dbReference type="PANTHER" id="PTHR13367:SF32">
    <property type="entry name" value="DUF6606 DOMAIN-CONTAINING PROTEIN"/>
    <property type="match status" value="1"/>
</dbReference>
<comment type="catalytic activity">
    <reaction evidence="1">
        <text>Thiol-dependent hydrolysis of ester, thioester, amide, peptide and isopeptide bonds formed by the C-terminal Gly of ubiquitin (a 76-residue protein attached to proteins as an intracellular targeting signal).</text>
        <dbReference type="EC" id="3.4.19.12"/>
    </reaction>
</comment>
<keyword evidence="5" id="KW-0378">Hydrolase</keyword>
<dbReference type="EMBL" id="JAKEKT020000077">
    <property type="protein sequence ID" value="KAL1638643.1"/>
    <property type="molecule type" value="Genomic_DNA"/>
</dbReference>
<sequence>MSQPAPAARLLEAQFNHLVLPARLPGKCDNNILRLEAAISDRLLDACRLVQGSATIDDYHEWDHLRRVLLVTKTVNSDNKIDKVALIQELRGLGPDGFLILHITEQNAGLLIRRVYGASDHGQEVVFEAFEASPRSEDVLAAEAALQWDFPGGAVAVPYSTFANDGFQDSLAGFLQQCSTESIKRFAAHAYKGGSFAIETRHTTDPAMITSLLMTILEAHGRRLSTPLLRKRVRDNVCWEDGAEKPWRRLPFWLVLRVGLARYLAIKHGGEIGRLRYKFLICVALAQLLQDSLNHLDLQSITTLKGKLARRLAKLEMARSRASLDTRVHYDAAFASLSPTFEKALQQANLHIVQAWDFLKASIKRPIRPLPRDANEEHLTLTLPKSGTILHNILNNPFITDERPMGPSGYDRDATNPNMRSLANRCFSLAQAEMEVEQGSAISDTCIEARGKIDAYIDLVSSAYDGNPEQKSVMILTIMHLWVILDRAATTLYGLLLAFSPGISPDALDVLQLPRLADMERLQYIQKWLRFRQEKSNFTKRTIFDNPSPGCFAERFFDESDNGILHGLRDQIEQNAEMARARKEEEFETLSREYEELQQRIAGMSCVYVTNRFSRKHDIKACTKCYLQRQAKRMCIATHEHFLPEDPVHAKAVVFELGCCASFAAYRNATWQILGVLARSQFTHRSEPRLLIQKYIPLAQFTSAFADGVTLASKTKSFLGTHYRKVSFPASLDSVCLRHPLRLEYFDSSTQSWPGSEREAPTFAHHCQVVIPSKSPFHSLLLQPQFAPDGEGPPSNEIIASQSRCPRGLNSHEYMAFQSLFSGKQRRWPLLLVELASSNLNFSAEATSLLVSQLSSQAGPAHENDSLRIVHQVFRDASFCERLLEQIQNRFEMISTNWRETNSMGMLITLLLRLIALGCQSSACGASMLLDQVRRVTHNWICQLRSEIHRATDAESSRRCSRYALWSALLCRRTFALYCEEHNQRLQGTFSSGDLQCFVESSITLQDNMDSDPNTLPAVLQHALMWDLKMTHRLRWLVRRSIEENREGLIAAIDNVWPFVPGSTLRSCSELRFLDAPNEWTAQLTFAGGQQSKQQTVHYDILEGHLLIDNQPLGRLPTEHRDAVVLNELFGQQNLLIYPSELYGMTYKLPYPENDHQIHIGFRNGKLIVRALKWEPGLGERVLEHIPRSAFFHDSNYDLPASMVDDCVHWLDLTNGLLDVRPVADKWKRKPSDWCIDMRTHVAHRRGSRLVDPHSSLFRRVAAVFEYFEFPQMLTVFQPKQNPLSVELRRLELTFFVNARQNLQCRELRAEIDPNQDAGTWYGLNSKLVLRDPLNLQNRSIIVPIGPLAYRRNKFHVAVNVQPNGKYARYSINTVLGRLDCPAEPWLLYLKAQLHAFTSAILPDPLTGRTGTEEALHLLRSGSCQPWTPLQCGPLSCLISIASITPKREYYPQGLKQMQVVHWSAELTTTVQRDEFLPLVETICRKSSELDDFAGSTAEKPQIREVDLHLLQRSIKHRRLYERPGDEAEDRLASSDVTYMARDRHSPTSQCQNVFDSVKLLIRWSPQLPTTTILASLLQQWPVIQGHGQKFNKVLLSDILDLPFGIHWGSLIEFCRKATHDDVYSLTFMFGVLSFGYGVDMQIVRTLIAFIISAPLKNLEPPKWPLYSQFRQDHVPTVASLTQLIRPFISPYSGDHRAEYDGLLSAKSRRKLELQQEAHEEKAEECCNDFANFLLKQWPCAEPSLDRLSQESSILLNVAQAFEIIKPEWLRLFQNLELSQYIAQVQQILNHHQDSPILTQMEHDFEEEQFFFFDRRGDAIPSLSRDLMCKSGRTTPKRKLDDLTSSPQMADRSFGPSRSSRADKENTPQNHKQARQVQKFSRQSQEVADLEQIAQALSKSRSTVRQHYARDLKQSIDSLKSLSTEPPRPNDARLEVQLAVATSQARQGMQDQLDSVLSNLERGDPRAKWLKAGGLWPCTTTVALLEQIRSTSATVFGSGMKESLVEFAISITHLQKAWRLRDASLKENKQKLEEEQAHSGHTNWQPISNTDWLLLEIDSNMLIRPGQIDVALATISPSSGANSVLQMNMGQGKTSCVIPMVAASLADTKRLVRIIVPNALLLQTAQLLHGRLGGLLGRQIRHVPYSRRTPTAQDTTKAFWEIHKEMMRDAGIMVALPEHTMSFMLSGLQRLSDNRIPEATPMVKVQAWMRKVCRDVLDESDFTLAVRTQLIYPSGQQTSVDGHPHRWETAEALLKLVESHIWDLQRDFPCSIEVIMRSTRGFPLFFLLRKDVEDALITRVVEDVVCGKTPILPCQECPLRDRQAIRRYLTDASVDQATLDRIQEMFTDTPIARQSLHHMRGLLVHRILLLTFKKRWSVQYGLHPSRDPIAVPYHAKGVPSDQAEWGHPDVAILFTCLSFYYQGLSLTQIRQCLENVVKSDDPSSEYGRWMHSGPDIPGSLREWNVINVDDESQLHELWQHLQHSIIVANYYLNHFVFPVHAKQFKIKLQSSGWDIPLMAVTTSPDGKAPSHKPLTTGFSGTNDNRTLLPLTIRQHDLAGLSHTNAEVITYLLQQRNRRYFLAADQRGRRLPETEFLRKLLSLRIRILIDAGAQILEMDNLTLAKSWLRVDKEAKAALFFSDNRPFILSRNGSQIPLLASPFAEDLSGCLVYLDEAHTRGTDLKMPVNAKGALTLGLGQTKDHTVQGLSNPPIPSCITDTDRIVAAMRMRQLATTQSVVFFATPEVHQSIRDQRSTDRRGAVDSYDVVCWLLEQTCAGLEQLQPLYYSQGVDFCRRSQACIDNPDILTDADQRENCLKELRQVEHQTLEQMYKPKTKTKVPNPSSAFSPQLAELMKELNTLRKGFEDDGQAVHASALQEVEQEREVAHEVENVREVQKAVYFSAMKFSGLHEDITSFALTGRLVAGSFGYEHMFISLRGTALGLKHRINDEIITSKLFVSKEFAKTVALHPPNDNFLRQVNWVLWSTEADAAMVVIPEEAELLIPLLRDAEKPVTHLLTYAPAVTRKMVHFNDLTYYSIPPMPRGWKAPDWLRVELGLFAGRLYFEHAEYAGMLRYLGIGGGEREDAMDDDPRQHLLPDGETSDGPSLETYGPRAEKNATVPFTDRPLTFIREWLASRRKGQDFSHSPMGAVCQGRRLAADHPFFADVVREQQPALLAGLGRVGPAGGDVVVGGAAAAGVVGDDDEDEFDDADEDLWFDAKDDGGFEGRGGEEMDVDEGGESEDEEDDEDDMEED</sequence>
<dbReference type="SUPFAM" id="SSF52540">
    <property type="entry name" value="P-loop containing nucleoside triphosphate hydrolases"/>
    <property type="match status" value="1"/>
</dbReference>
<comment type="caution">
    <text evidence="12">The sequence shown here is derived from an EMBL/GenBank/DDBJ whole genome shotgun (WGS) entry which is preliminary data.</text>
</comment>
<dbReference type="Pfam" id="PF12340">
    <property type="entry name" value="DUF3638"/>
    <property type="match status" value="1"/>
</dbReference>
<evidence type="ECO:0000313" key="13">
    <source>
        <dbReference type="Proteomes" id="UP001521184"/>
    </source>
</evidence>
<dbReference type="EC" id="3.4.19.12" evidence="2"/>
<keyword evidence="7" id="KW-0175">Coiled coil</keyword>
<evidence type="ECO:0000256" key="5">
    <source>
        <dbReference type="ARBA" id="ARBA00022801"/>
    </source>
</evidence>
<dbReference type="Proteomes" id="UP001521184">
    <property type="component" value="Unassembled WGS sequence"/>
</dbReference>
<dbReference type="InterPro" id="IPR027417">
    <property type="entry name" value="P-loop_NTPase"/>
</dbReference>
<dbReference type="Pfam" id="PF12359">
    <property type="entry name" value="DUF3645"/>
    <property type="match status" value="1"/>
</dbReference>
<reference evidence="12 13" key="1">
    <citation type="journal article" date="2023" name="Plant Dis.">
        <title>First Report of Diplodia intermedia Causing Canker and Dieback Diseases on Apple Trees in Canada.</title>
        <authorList>
            <person name="Ellouze W."/>
            <person name="Ilyukhin E."/>
            <person name="Sulman M."/>
            <person name="Ali S."/>
        </authorList>
    </citation>
    <scope>NUCLEOTIDE SEQUENCE [LARGE SCALE GENOMIC DNA]</scope>
    <source>
        <strain evidence="12 13">M45-28</strain>
    </source>
</reference>
<feature type="coiled-coil region" evidence="7">
    <location>
        <begin position="569"/>
        <end position="607"/>
    </location>
</feature>
<accession>A0ABR3TGU5</accession>
<evidence type="ECO:0000256" key="6">
    <source>
        <dbReference type="ARBA" id="ARBA00022807"/>
    </source>
</evidence>
<proteinExistence type="predicted"/>
<evidence type="ECO:0000256" key="8">
    <source>
        <dbReference type="SAM" id="MobiDB-lite"/>
    </source>
</evidence>